<keyword evidence="1" id="KW-1185">Reference proteome</keyword>
<reference evidence="2" key="1">
    <citation type="submission" date="2022-11" db="UniProtKB">
        <authorList>
            <consortium name="WormBaseParasite"/>
        </authorList>
    </citation>
    <scope>IDENTIFICATION</scope>
</reference>
<dbReference type="WBParaSite" id="nRc.2.0.1.t25059-RA">
    <property type="protein sequence ID" value="nRc.2.0.1.t25059-RA"/>
    <property type="gene ID" value="nRc.2.0.1.g25059"/>
</dbReference>
<proteinExistence type="predicted"/>
<dbReference type="AlphaFoldDB" id="A0A915JFU5"/>
<dbReference type="Proteomes" id="UP000887565">
    <property type="component" value="Unplaced"/>
</dbReference>
<protein>
    <submittedName>
        <fullName evidence="2">Uncharacterized protein</fullName>
    </submittedName>
</protein>
<sequence length="126" mass="14128">MSSRDASELYKISTSTLQCQLVGKNLNPPGRATVLTKDGETLICYTLIELSDWGYAMGRLDLRHLMKAYLDKKGVSIDRFDDNLPGEDWVLRQLLAIRSGDEQIEAVSRIGLQAVGDKPHYVGRFI</sequence>
<accession>A0A915JFU5</accession>
<evidence type="ECO:0000313" key="1">
    <source>
        <dbReference type="Proteomes" id="UP000887565"/>
    </source>
</evidence>
<organism evidence="1 2">
    <name type="scientific">Romanomermis culicivorax</name>
    <name type="common">Nematode worm</name>
    <dbReference type="NCBI Taxonomy" id="13658"/>
    <lineage>
        <taxon>Eukaryota</taxon>
        <taxon>Metazoa</taxon>
        <taxon>Ecdysozoa</taxon>
        <taxon>Nematoda</taxon>
        <taxon>Enoplea</taxon>
        <taxon>Dorylaimia</taxon>
        <taxon>Mermithida</taxon>
        <taxon>Mermithoidea</taxon>
        <taxon>Mermithidae</taxon>
        <taxon>Romanomermis</taxon>
    </lineage>
</organism>
<name>A0A915JFU5_ROMCU</name>
<evidence type="ECO:0000313" key="2">
    <source>
        <dbReference type="WBParaSite" id="nRc.2.0.1.t25059-RA"/>
    </source>
</evidence>